<dbReference type="Pfam" id="PF13440">
    <property type="entry name" value="Polysacc_synt_3"/>
    <property type="match status" value="1"/>
</dbReference>
<keyword evidence="5 7" id="KW-1133">Transmembrane helix</keyword>
<organism evidence="8 9">
    <name type="scientific">Segatella copri</name>
    <dbReference type="NCBI Taxonomy" id="165179"/>
    <lineage>
        <taxon>Bacteria</taxon>
        <taxon>Pseudomonadati</taxon>
        <taxon>Bacteroidota</taxon>
        <taxon>Bacteroidia</taxon>
        <taxon>Bacteroidales</taxon>
        <taxon>Prevotellaceae</taxon>
        <taxon>Segatella</taxon>
    </lineage>
</organism>
<dbReference type="EMBL" id="VZBT01000085">
    <property type="protein sequence ID" value="MQO04734.1"/>
    <property type="molecule type" value="Genomic_DNA"/>
</dbReference>
<dbReference type="Proteomes" id="UP000390763">
    <property type="component" value="Unassembled WGS sequence"/>
</dbReference>
<evidence type="ECO:0000256" key="3">
    <source>
        <dbReference type="ARBA" id="ARBA00022475"/>
    </source>
</evidence>
<name>A0AB35ZLA0_9BACT</name>
<evidence type="ECO:0000256" key="6">
    <source>
        <dbReference type="ARBA" id="ARBA00023136"/>
    </source>
</evidence>
<comment type="subcellular location">
    <subcellularLocation>
        <location evidence="1">Cell membrane</location>
        <topology evidence="1">Multi-pass membrane protein</topology>
    </subcellularLocation>
</comment>
<protein>
    <submittedName>
        <fullName evidence="8">Lipopolysaccharide biosynthesis protein</fullName>
    </submittedName>
</protein>
<evidence type="ECO:0000313" key="9">
    <source>
        <dbReference type="Proteomes" id="UP000390763"/>
    </source>
</evidence>
<feature type="transmembrane region" description="Helical" evidence="7">
    <location>
        <begin position="116"/>
        <end position="136"/>
    </location>
</feature>
<dbReference type="CDD" id="cd13127">
    <property type="entry name" value="MATE_tuaB_like"/>
    <property type="match status" value="1"/>
</dbReference>
<keyword evidence="3" id="KW-1003">Cell membrane</keyword>
<comment type="caution">
    <text evidence="8">The sequence shown here is derived from an EMBL/GenBank/DDBJ whole genome shotgun (WGS) entry which is preliminary data.</text>
</comment>
<evidence type="ECO:0000256" key="4">
    <source>
        <dbReference type="ARBA" id="ARBA00022692"/>
    </source>
</evidence>
<feature type="transmembrane region" description="Helical" evidence="7">
    <location>
        <begin position="289"/>
        <end position="312"/>
    </location>
</feature>
<feature type="transmembrane region" description="Helical" evidence="7">
    <location>
        <begin position="21"/>
        <end position="39"/>
    </location>
</feature>
<comment type="similarity">
    <text evidence="2">Belongs to the polysaccharide synthase family.</text>
</comment>
<evidence type="ECO:0000256" key="2">
    <source>
        <dbReference type="ARBA" id="ARBA00007430"/>
    </source>
</evidence>
<dbReference type="GO" id="GO:0005886">
    <property type="term" value="C:plasma membrane"/>
    <property type="evidence" value="ECO:0007669"/>
    <property type="project" value="UniProtKB-SubCell"/>
</dbReference>
<feature type="transmembrane region" description="Helical" evidence="7">
    <location>
        <begin position="45"/>
        <end position="69"/>
    </location>
</feature>
<gene>
    <name evidence="8" type="ORF">F7D62_11600</name>
</gene>
<feature type="transmembrane region" description="Helical" evidence="7">
    <location>
        <begin position="172"/>
        <end position="192"/>
    </location>
</feature>
<feature type="transmembrane region" description="Helical" evidence="7">
    <location>
        <begin position="365"/>
        <end position="396"/>
    </location>
</feature>
<dbReference type="PANTHER" id="PTHR30250:SF10">
    <property type="entry name" value="LIPOPOLYSACCHARIDE BIOSYNTHESIS PROTEIN WZXC"/>
    <property type="match status" value="1"/>
</dbReference>
<dbReference type="AlphaFoldDB" id="A0AB35ZLA0"/>
<evidence type="ECO:0000256" key="5">
    <source>
        <dbReference type="ARBA" id="ARBA00022989"/>
    </source>
</evidence>
<keyword evidence="6 7" id="KW-0472">Membrane</keyword>
<feature type="transmembrane region" description="Helical" evidence="7">
    <location>
        <begin position="324"/>
        <end position="344"/>
    </location>
</feature>
<reference evidence="9" key="1">
    <citation type="submission" date="2019-09" db="EMBL/GenBank/DDBJ databases">
        <title>Distinct polysaccharide growth profiles of human intestinal Prevotella copri isolates.</title>
        <authorList>
            <person name="Fehlner-Peach H."/>
            <person name="Magnabosco C."/>
            <person name="Raghavan V."/>
            <person name="Scher J.U."/>
            <person name="Tett A."/>
            <person name="Cox L.M."/>
            <person name="Gottsegen C."/>
            <person name="Watters A."/>
            <person name="Wiltshire- Gordon J.D."/>
            <person name="Segata N."/>
            <person name="Bonneau R."/>
            <person name="Littman D.R."/>
        </authorList>
    </citation>
    <scope>NUCLEOTIDE SEQUENCE [LARGE SCALE GENOMIC DNA]</scope>
    <source>
        <strain evidence="9">iAK279</strain>
    </source>
</reference>
<sequence length="481" mass="53812">MSDNLKSKTKKGLVWSMIERFATQGVQFLFGIILARLLSPEDYGTIAMPLVFLAIAQCFIDSGFSTALIRKPNLTEDDLSTAFYFNIGVGVVCYLALFFSSPLIADFYNTPILADLLKVTALATLFNPLCAVQQAILTRKIDFKTQAVVSLSGAIVSGVVGLLMAYNGYGVWSLVFQQVGGYLIRTVLLWVLGKWKPKRRWSWDSFHYLWGFGSKMLGSGLLDTTYNNIFPIVIGKFFSAVDLGNYTRAQQFSTLPSSNLTGVLQRVTFPVLSSIQNEDERLARNYRKILKLSAFLIFPMMLMLSAVADPLIRVVLTDKWEGCILLLEIICFQMMWYPIHAINLNLLTVKGRSDLFFRLEIIKKIVGVGIMCVTIPHGIIWMVSGGIVSSMIALIINTYYTGKLIQVGYLKQMGDLLPVFGVSFAMWLVIHASFLLTTNIYAQLIIGIVVGIVFYLAGARFILKSEWNDAMDMIPNRFKGK</sequence>
<evidence type="ECO:0000256" key="7">
    <source>
        <dbReference type="SAM" id="Phobius"/>
    </source>
</evidence>
<proteinExistence type="inferred from homology"/>
<feature type="transmembrane region" description="Helical" evidence="7">
    <location>
        <begin position="444"/>
        <end position="463"/>
    </location>
</feature>
<dbReference type="RefSeq" id="WP_153088522.1">
    <property type="nucleotide sequence ID" value="NZ_JAHRGK010000035.1"/>
</dbReference>
<evidence type="ECO:0000256" key="1">
    <source>
        <dbReference type="ARBA" id="ARBA00004651"/>
    </source>
</evidence>
<accession>A0AB35ZLA0</accession>
<feature type="transmembrane region" description="Helical" evidence="7">
    <location>
        <begin position="81"/>
        <end position="104"/>
    </location>
</feature>
<feature type="transmembrane region" description="Helical" evidence="7">
    <location>
        <begin position="148"/>
        <end position="166"/>
    </location>
</feature>
<dbReference type="InterPro" id="IPR050833">
    <property type="entry name" value="Poly_Biosynth_Transport"/>
</dbReference>
<dbReference type="PANTHER" id="PTHR30250">
    <property type="entry name" value="PST FAMILY PREDICTED COLANIC ACID TRANSPORTER"/>
    <property type="match status" value="1"/>
</dbReference>
<evidence type="ECO:0000313" key="8">
    <source>
        <dbReference type="EMBL" id="MQO04734.1"/>
    </source>
</evidence>
<feature type="transmembrane region" description="Helical" evidence="7">
    <location>
        <begin position="416"/>
        <end position="437"/>
    </location>
</feature>
<keyword evidence="4 7" id="KW-0812">Transmembrane</keyword>